<feature type="transmembrane region" description="Helical" evidence="8">
    <location>
        <begin position="111"/>
        <end position="130"/>
    </location>
</feature>
<dbReference type="PANTHER" id="PTHR30472">
    <property type="entry name" value="FERRIC ENTEROBACTIN TRANSPORT SYSTEM PERMEASE PROTEIN"/>
    <property type="match status" value="1"/>
</dbReference>
<dbReference type="PANTHER" id="PTHR30472:SF24">
    <property type="entry name" value="FERRIC ENTEROBACTIN TRANSPORT SYSTEM PERMEASE PROTEIN FEPG"/>
    <property type="match status" value="1"/>
</dbReference>
<keyword evidence="4" id="KW-1003">Cell membrane</keyword>
<evidence type="ECO:0000313" key="9">
    <source>
        <dbReference type="EMBL" id="STF41559.1"/>
    </source>
</evidence>
<dbReference type="Pfam" id="PF01032">
    <property type="entry name" value="FecCD"/>
    <property type="match status" value="1"/>
</dbReference>
<comment type="similarity">
    <text evidence="2">Belongs to the binding-protein-dependent transport system permease family. FecCD subfamily.</text>
</comment>
<dbReference type="AlphaFoldDB" id="A0A376LBC6"/>
<sequence>MSRIMNVGLRPLRVGKFSTLVRPKNLLLLGGLFLFAVGILIFGLMQGSFSVPASEVGRALFAPENVSTDARYIVQDIRLPRVIMALLCGAMLGMAGAAMQSIARNGLADPGLIGVKEGCSVAVLWLIFQFPMLGVFWRPVAGLAGGLLVALIVIFCARDISRPRFVLIGIGVSWFFAAGIGVFMTTADVRDVQTALMWLSGSLHAANWMLVGISACWMLPAALLLLFTARTADIALLGHQVATGLGVNSSRLALLRVAAPIILTAVCVSCVGNIGFVGLIAPHISRFILRGGQTTLLLGSAVSGALLVILADSIGRLAFLPLQLPAGIIISLIGGPFFFATALAAQEQFLTGVICVYFFLC</sequence>
<evidence type="ECO:0000256" key="1">
    <source>
        <dbReference type="ARBA" id="ARBA00004651"/>
    </source>
</evidence>
<evidence type="ECO:0000256" key="6">
    <source>
        <dbReference type="ARBA" id="ARBA00022989"/>
    </source>
</evidence>
<dbReference type="InterPro" id="IPR037294">
    <property type="entry name" value="ABC_BtuC-like"/>
</dbReference>
<keyword evidence="7 8" id="KW-0472">Membrane</keyword>
<feature type="transmembrane region" description="Helical" evidence="8">
    <location>
        <begin position="136"/>
        <end position="157"/>
    </location>
</feature>
<dbReference type="GO" id="GO:0033214">
    <property type="term" value="P:siderophore-iron import into cell"/>
    <property type="evidence" value="ECO:0007669"/>
    <property type="project" value="TreeGrafter"/>
</dbReference>
<reference evidence="9 10" key="1">
    <citation type="submission" date="2018-06" db="EMBL/GenBank/DDBJ databases">
        <authorList>
            <consortium name="Pathogen Informatics"/>
            <person name="Doyle S."/>
        </authorList>
    </citation>
    <scope>NUCLEOTIDE SEQUENCE [LARGE SCALE GENOMIC DNA]</scope>
    <source>
        <strain evidence="9 10">NCTC7928</strain>
    </source>
</reference>
<accession>A0A376LBC6</accession>
<proteinExistence type="inferred from homology"/>
<organism evidence="9 10">
    <name type="scientific">Escherichia coli</name>
    <dbReference type="NCBI Taxonomy" id="562"/>
    <lineage>
        <taxon>Bacteria</taxon>
        <taxon>Pseudomonadati</taxon>
        <taxon>Pseudomonadota</taxon>
        <taxon>Gammaproteobacteria</taxon>
        <taxon>Enterobacterales</taxon>
        <taxon>Enterobacteriaceae</taxon>
        <taxon>Escherichia</taxon>
    </lineage>
</organism>
<dbReference type="Proteomes" id="UP000254877">
    <property type="component" value="Unassembled WGS sequence"/>
</dbReference>
<dbReference type="SUPFAM" id="SSF81345">
    <property type="entry name" value="ABC transporter involved in vitamin B12 uptake, BtuC"/>
    <property type="match status" value="1"/>
</dbReference>
<dbReference type="InterPro" id="IPR000522">
    <property type="entry name" value="ABC_transptr_permease_BtuC"/>
</dbReference>
<evidence type="ECO:0000256" key="7">
    <source>
        <dbReference type="ARBA" id="ARBA00023136"/>
    </source>
</evidence>
<dbReference type="GO" id="GO:0022857">
    <property type="term" value="F:transmembrane transporter activity"/>
    <property type="evidence" value="ECO:0007669"/>
    <property type="project" value="InterPro"/>
</dbReference>
<comment type="subcellular location">
    <subcellularLocation>
        <location evidence="1">Cell membrane</location>
        <topology evidence="1">Multi-pass membrane protein</topology>
    </subcellularLocation>
</comment>
<evidence type="ECO:0000256" key="4">
    <source>
        <dbReference type="ARBA" id="ARBA00022475"/>
    </source>
</evidence>
<keyword evidence="5 8" id="KW-0812">Transmembrane</keyword>
<feature type="transmembrane region" description="Helical" evidence="8">
    <location>
        <begin position="343"/>
        <end position="360"/>
    </location>
</feature>
<dbReference type="Gene3D" id="1.10.3470.10">
    <property type="entry name" value="ABC transporter involved in vitamin B12 uptake, BtuC"/>
    <property type="match status" value="1"/>
</dbReference>
<dbReference type="EMBL" id="UGAB01000002">
    <property type="protein sequence ID" value="STF41559.1"/>
    <property type="molecule type" value="Genomic_DNA"/>
</dbReference>
<gene>
    <name evidence="9" type="primary">fitD</name>
    <name evidence="9" type="ORF">NCTC7928_02163</name>
</gene>
<feature type="transmembrane region" description="Helical" evidence="8">
    <location>
        <begin position="287"/>
        <end position="310"/>
    </location>
</feature>
<evidence type="ECO:0000313" key="10">
    <source>
        <dbReference type="Proteomes" id="UP000254877"/>
    </source>
</evidence>
<feature type="transmembrane region" description="Helical" evidence="8">
    <location>
        <begin position="257"/>
        <end position="281"/>
    </location>
</feature>
<feature type="transmembrane region" description="Helical" evidence="8">
    <location>
        <begin position="164"/>
        <end position="185"/>
    </location>
</feature>
<dbReference type="GO" id="GO:0005886">
    <property type="term" value="C:plasma membrane"/>
    <property type="evidence" value="ECO:0007669"/>
    <property type="project" value="UniProtKB-SubCell"/>
</dbReference>
<evidence type="ECO:0000256" key="3">
    <source>
        <dbReference type="ARBA" id="ARBA00022448"/>
    </source>
</evidence>
<feature type="transmembrane region" description="Helical" evidence="8">
    <location>
        <begin position="205"/>
        <end position="227"/>
    </location>
</feature>
<feature type="transmembrane region" description="Helical" evidence="8">
    <location>
        <begin position="317"/>
        <end position="337"/>
    </location>
</feature>
<keyword evidence="6 8" id="KW-1133">Transmembrane helix</keyword>
<protein>
    <submittedName>
        <fullName evidence="9">Iron compound ABC transporter permease</fullName>
    </submittedName>
</protein>
<feature type="transmembrane region" description="Helical" evidence="8">
    <location>
        <begin position="77"/>
        <end position="99"/>
    </location>
</feature>
<evidence type="ECO:0000256" key="5">
    <source>
        <dbReference type="ARBA" id="ARBA00022692"/>
    </source>
</evidence>
<evidence type="ECO:0000256" key="8">
    <source>
        <dbReference type="SAM" id="Phobius"/>
    </source>
</evidence>
<keyword evidence="3" id="KW-0813">Transport</keyword>
<name>A0A376LBC6_ECOLX</name>
<evidence type="ECO:0000256" key="2">
    <source>
        <dbReference type="ARBA" id="ARBA00007935"/>
    </source>
</evidence>
<dbReference type="CDD" id="cd06550">
    <property type="entry name" value="TM_ABC_iron-siderophores_like"/>
    <property type="match status" value="1"/>
</dbReference>